<keyword evidence="3" id="KW-1185">Reference proteome</keyword>
<evidence type="ECO:0000313" key="2">
    <source>
        <dbReference type="EnsemblPlants" id="TuG1812S0000006700.01.T01"/>
    </source>
</evidence>
<dbReference type="EnsemblPlants" id="TuG1812S0000006700.01.T01">
    <property type="protein sequence ID" value="TuG1812S0000006700.01.T01"/>
    <property type="gene ID" value="TuG1812S0000006700.01"/>
</dbReference>
<dbReference type="AlphaFoldDB" id="A0A8R7VAW5"/>
<reference evidence="3" key="1">
    <citation type="journal article" date="2013" name="Nature">
        <title>Draft genome of the wheat A-genome progenitor Triticum urartu.</title>
        <authorList>
            <person name="Ling H.Q."/>
            <person name="Zhao S."/>
            <person name="Liu D."/>
            <person name="Wang J."/>
            <person name="Sun H."/>
            <person name="Zhang C."/>
            <person name="Fan H."/>
            <person name="Li D."/>
            <person name="Dong L."/>
            <person name="Tao Y."/>
            <person name="Gao C."/>
            <person name="Wu H."/>
            <person name="Li Y."/>
            <person name="Cui Y."/>
            <person name="Guo X."/>
            <person name="Zheng S."/>
            <person name="Wang B."/>
            <person name="Yu K."/>
            <person name="Liang Q."/>
            <person name="Yang W."/>
            <person name="Lou X."/>
            <person name="Chen J."/>
            <person name="Feng M."/>
            <person name="Jian J."/>
            <person name="Zhang X."/>
            <person name="Luo G."/>
            <person name="Jiang Y."/>
            <person name="Liu J."/>
            <person name="Wang Z."/>
            <person name="Sha Y."/>
            <person name="Zhang B."/>
            <person name="Wu H."/>
            <person name="Tang D."/>
            <person name="Shen Q."/>
            <person name="Xue P."/>
            <person name="Zou S."/>
            <person name="Wang X."/>
            <person name="Liu X."/>
            <person name="Wang F."/>
            <person name="Yang Y."/>
            <person name="An X."/>
            <person name="Dong Z."/>
            <person name="Zhang K."/>
            <person name="Zhang X."/>
            <person name="Luo M.C."/>
            <person name="Dvorak J."/>
            <person name="Tong Y."/>
            <person name="Wang J."/>
            <person name="Yang H."/>
            <person name="Li Z."/>
            <person name="Wang D."/>
            <person name="Zhang A."/>
            <person name="Wang J."/>
        </authorList>
    </citation>
    <scope>NUCLEOTIDE SEQUENCE</scope>
    <source>
        <strain evidence="3">cv. G1812</strain>
    </source>
</reference>
<evidence type="ECO:0000313" key="3">
    <source>
        <dbReference type="Proteomes" id="UP000015106"/>
    </source>
</evidence>
<dbReference type="Proteomes" id="UP000015106">
    <property type="component" value="Unassembled WGS sequence"/>
</dbReference>
<feature type="region of interest" description="Disordered" evidence="1">
    <location>
        <begin position="1"/>
        <end position="20"/>
    </location>
</feature>
<protein>
    <submittedName>
        <fullName evidence="2">Uncharacterized protein</fullName>
    </submittedName>
</protein>
<organism evidence="2 3">
    <name type="scientific">Triticum urartu</name>
    <name type="common">Red wild einkorn</name>
    <name type="synonym">Crithodium urartu</name>
    <dbReference type="NCBI Taxonomy" id="4572"/>
    <lineage>
        <taxon>Eukaryota</taxon>
        <taxon>Viridiplantae</taxon>
        <taxon>Streptophyta</taxon>
        <taxon>Embryophyta</taxon>
        <taxon>Tracheophyta</taxon>
        <taxon>Spermatophyta</taxon>
        <taxon>Magnoliopsida</taxon>
        <taxon>Liliopsida</taxon>
        <taxon>Poales</taxon>
        <taxon>Poaceae</taxon>
        <taxon>BOP clade</taxon>
        <taxon>Pooideae</taxon>
        <taxon>Triticodae</taxon>
        <taxon>Triticeae</taxon>
        <taxon>Triticinae</taxon>
        <taxon>Triticum</taxon>
    </lineage>
</organism>
<sequence length="219" mass="23206">MVAPRHRRAAQVAEAVPAPASDEGAAVHPLDVDLALGAPLPLALLRHLPQQQVLPPALVVPEPLELGALHPLVPRHLALRAEHPLAMGALHLGRRVAVAVPGVVVHQQRRAVLEGAVELELAERHVAERGAPPVEQRRRDHAPALLRVQHAVLAARIRAADGQQVLLDPRGDVLPHAAGAERVPAPGDAEPLDAGDRLHADRAVEFLGAVSIRLSRTAS</sequence>
<feature type="compositionally biased region" description="Low complexity" evidence="1">
    <location>
        <begin position="10"/>
        <end position="20"/>
    </location>
</feature>
<accession>A0A8R7VAW5</accession>
<evidence type="ECO:0000256" key="1">
    <source>
        <dbReference type="SAM" id="MobiDB-lite"/>
    </source>
</evidence>
<proteinExistence type="predicted"/>
<dbReference type="Gramene" id="TuG1812S0000006700.01.T01">
    <property type="protein sequence ID" value="TuG1812S0000006700.01.T01"/>
    <property type="gene ID" value="TuG1812S0000006700.01"/>
</dbReference>
<reference evidence="2" key="2">
    <citation type="submission" date="2022-06" db="UniProtKB">
        <authorList>
            <consortium name="EnsemblPlants"/>
        </authorList>
    </citation>
    <scope>IDENTIFICATION</scope>
</reference>
<name>A0A8R7VAW5_TRIUA</name>